<dbReference type="PROSITE" id="PS51471">
    <property type="entry name" value="FE2OG_OXY"/>
    <property type="match status" value="1"/>
</dbReference>
<dbReference type="OrthoDB" id="445341at2759"/>
<proteinExistence type="inferred from homology"/>
<evidence type="ECO:0000256" key="2">
    <source>
        <dbReference type="SAM" id="MobiDB-lite"/>
    </source>
</evidence>
<dbReference type="InterPro" id="IPR057088">
    <property type="entry name" value="GLRG_09195_Thiored"/>
</dbReference>
<dbReference type="Gene3D" id="1.20.1050.10">
    <property type="match status" value="1"/>
</dbReference>
<evidence type="ECO:0000313" key="5">
    <source>
        <dbReference type="Proteomes" id="UP000748025"/>
    </source>
</evidence>
<evidence type="ECO:0000259" key="3">
    <source>
        <dbReference type="PROSITE" id="PS51471"/>
    </source>
</evidence>
<dbReference type="SUPFAM" id="SSF52499">
    <property type="entry name" value="Isochorismatase-like hydrolases"/>
    <property type="match status" value="1"/>
</dbReference>
<feature type="region of interest" description="Disordered" evidence="2">
    <location>
        <begin position="542"/>
        <end position="561"/>
    </location>
</feature>
<dbReference type="InterPro" id="IPR032854">
    <property type="entry name" value="ALKBH3"/>
</dbReference>
<dbReference type="Pfam" id="PF24470">
    <property type="entry name" value="Thiored_Isochorism"/>
    <property type="match status" value="1"/>
</dbReference>
<comment type="caution">
    <text evidence="4">The sequence shown here is derived from an EMBL/GenBank/DDBJ whole genome shotgun (WGS) entry which is preliminary data.</text>
</comment>
<comment type="similarity">
    <text evidence="1">Belongs to the isochorismatase family.</text>
</comment>
<dbReference type="GO" id="GO:0006307">
    <property type="term" value="P:DNA alkylation repair"/>
    <property type="evidence" value="ECO:0007669"/>
    <property type="project" value="InterPro"/>
</dbReference>
<dbReference type="InterPro" id="IPR037151">
    <property type="entry name" value="AlkB-like_sf"/>
</dbReference>
<dbReference type="Pfam" id="PF00857">
    <property type="entry name" value="Isochorismatase"/>
    <property type="match status" value="1"/>
</dbReference>
<dbReference type="InterPro" id="IPR005123">
    <property type="entry name" value="Oxoglu/Fe-dep_dioxygenase_dom"/>
</dbReference>
<evidence type="ECO:0000313" key="4">
    <source>
        <dbReference type="EMBL" id="KAG6011598.1"/>
    </source>
</evidence>
<sequence>MFTFDQALLPQLKTRKALILVDFQNDFVETDGVFPATVPEGFVDRAARLTNEIRGKGDVVWVQSQFDKPVPVDMEAIIVSDIASVARHKDNRDRSMALIASDEPPYEEAFLSRPEAKCARKGSWGAKIIAAMEEVMQERDTVITKSHYSGFNGTPLLRTLRAKMVMEVFICGSMANVGVYATALDAARHGMSITIVEDCCGYRSEQRQLAAVRNLIRLTGCEVASAEEVIESLYSSSDATAPQTPRRGAQKTWPSVTSSTSSRSQKASETAVSNILTSLAGLRLDARDPESVTNHGAAKHQTSPADLRKTRLSNKQETCPKNDKSLAVTVDQPPTTIGSNVYQGFESPVLSPDRKIQGDDDTNNVDTPRSPQHSHATTQTLSRMRQQPVSESSVTEEKILQKGLGEGDTDIIESVLLHEVEKKAFEELRNEVQWQRMLHQGGEVPRLVAVQGEVAQDGSMPVYRHPSDASPPLLPFSPMVRAIKAETEKHLGHTLNHVLIQFYRDGKDYISEHSDKTIDIVKGSYIANVSIGAERTMVLRTKRRDKDPCRTDASPPPRDANRQIQRARLPHNSLCRMGLKTNMKWLHSIRQDKRAERDKTPAEMAYDGGRISLTFRHIGTFLDKKEKMIWGQGATGKTHETAKPVINGQGPEAVAMLKAFGAENNSSVFDWEAHYGKGFDVLHMSNSPRFFASADAVANMRIWLMLADLGVNYARGSIAPSDAKVAGESTVADFPIRFVDNDKDRSIVDGDVAIMLYLDAVYGQTDATEADARGLAMRFSRLQRALKLADMWRCQSQSQSAQLSKALLSELAVWDAYAAEAAWMSNASTLSIVDFSVWPVLHALVEKYGDESIAQLKNLTKYYKSVAERDTTKEVLERTD</sequence>
<accession>A0A9P7NC67</accession>
<feature type="compositionally biased region" description="Polar residues" evidence="2">
    <location>
        <begin position="364"/>
        <end position="393"/>
    </location>
</feature>
<dbReference type="Proteomes" id="UP000748025">
    <property type="component" value="Unassembled WGS sequence"/>
</dbReference>
<feature type="compositionally biased region" description="Polar residues" evidence="2">
    <location>
        <begin position="332"/>
        <end position="342"/>
    </location>
</feature>
<reference evidence="4" key="1">
    <citation type="journal article" date="2020" name="bioRxiv">
        <title>Whole genome comparisons of ergot fungi reveals the divergence and evolution of species within the genus Claviceps are the result of varying mechanisms driving genome evolution and host range expansion.</title>
        <authorList>
            <person name="Wyka S.A."/>
            <person name="Mondo S.J."/>
            <person name="Liu M."/>
            <person name="Dettman J."/>
            <person name="Nalam V."/>
            <person name="Broders K.D."/>
        </authorList>
    </citation>
    <scope>NUCLEOTIDE SEQUENCE</scope>
    <source>
        <strain evidence="4">CCC 602</strain>
    </source>
</reference>
<gene>
    <name evidence="4" type="ORF">E4U43_008217</name>
</gene>
<dbReference type="InterPro" id="IPR036380">
    <property type="entry name" value="Isochorismatase-like_sf"/>
</dbReference>
<evidence type="ECO:0000256" key="1">
    <source>
        <dbReference type="ARBA" id="ARBA00006336"/>
    </source>
</evidence>
<name>A0A9P7NC67_9HYPO</name>
<dbReference type="InterPro" id="IPR027450">
    <property type="entry name" value="AlkB-like"/>
</dbReference>
<dbReference type="SUPFAM" id="SSF51197">
    <property type="entry name" value="Clavaminate synthase-like"/>
    <property type="match status" value="1"/>
</dbReference>
<dbReference type="SUPFAM" id="SSF47616">
    <property type="entry name" value="GST C-terminal domain-like"/>
    <property type="match status" value="1"/>
</dbReference>
<feature type="domain" description="Fe2OG dioxygenase" evidence="3">
    <location>
        <begin position="494"/>
        <end position="619"/>
    </location>
</feature>
<feature type="region of interest" description="Disordered" evidence="2">
    <location>
        <begin position="289"/>
        <end position="402"/>
    </location>
</feature>
<dbReference type="PANTHER" id="PTHR31212">
    <property type="entry name" value="ALPHA-KETOGLUTARATE-DEPENDENT DIOXYGENASE ALKB HOMOLOG 3"/>
    <property type="match status" value="1"/>
</dbReference>
<dbReference type="Gene3D" id="2.60.120.590">
    <property type="entry name" value="Alpha-ketoglutarate-dependent dioxygenase AlkB-like"/>
    <property type="match status" value="1"/>
</dbReference>
<dbReference type="PANTHER" id="PTHR31212:SF5">
    <property type="entry name" value="ISOCHORISMATASE FAMILY PROTEIN FAMILY (AFU_ORTHOLOGUE AFUA_3G14500)"/>
    <property type="match status" value="1"/>
</dbReference>
<dbReference type="GO" id="GO:0051213">
    <property type="term" value="F:dioxygenase activity"/>
    <property type="evidence" value="ECO:0007669"/>
    <property type="project" value="InterPro"/>
</dbReference>
<keyword evidence="5" id="KW-1185">Reference proteome</keyword>
<feature type="compositionally biased region" description="Low complexity" evidence="2">
    <location>
        <begin position="252"/>
        <end position="270"/>
    </location>
</feature>
<organism evidence="4 5">
    <name type="scientific">Claviceps pusilla</name>
    <dbReference type="NCBI Taxonomy" id="123648"/>
    <lineage>
        <taxon>Eukaryota</taxon>
        <taxon>Fungi</taxon>
        <taxon>Dikarya</taxon>
        <taxon>Ascomycota</taxon>
        <taxon>Pezizomycotina</taxon>
        <taxon>Sordariomycetes</taxon>
        <taxon>Hypocreomycetidae</taxon>
        <taxon>Hypocreales</taxon>
        <taxon>Clavicipitaceae</taxon>
        <taxon>Claviceps</taxon>
    </lineage>
</organism>
<dbReference type="Pfam" id="PF13532">
    <property type="entry name" value="2OG-FeII_Oxy_2"/>
    <property type="match status" value="1"/>
</dbReference>
<dbReference type="EMBL" id="SRPW01000856">
    <property type="protein sequence ID" value="KAG6011598.1"/>
    <property type="molecule type" value="Genomic_DNA"/>
</dbReference>
<protein>
    <recommendedName>
        <fullName evidence="3">Fe2OG dioxygenase domain-containing protein</fullName>
    </recommendedName>
</protein>
<dbReference type="InterPro" id="IPR036282">
    <property type="entry name" value="Glutathione-S-Trfase_C_sf"/>
</dbReference>
<dbReference type="AlphaFoldDB" id="A0A9P7NC67"/>
<dbReference type="InterPro" id="IPR000868">
    <property type="entry name" value="Isochorismatase-like_dom"/>
</dbReference>
<dbReference type="Gene3D" id="3.40.50.850">
    <property type="entry name" value="Isochorismatase-like"/>
    <property type="match status" value="1"/>
</dbReference>
<feature type="region of interest" description="Disordered" evidence="2">
    <location>
        <begin position="235"/>
        <end position="270"/>
    </location>
</feature>
<dbReference type="CDD" id="cd00431">
    <property type="entry name" value="cysteine_hydrolases"/>
    <property type="match status" value="1"/>
</dbReference>